<dbReference type="Gene3D" id="2.40.160.60">
    <property type="entry name" value="Outer membrane protein transport protein (OMPP1/FadL/TodX)"/>
    <property type="match status" value="1"/>
</dbReference>
<name>A0AAE3P0E9_9BACT</name>
<dbReference type="Proteomes" id="UP001221302">
    <property type="component" value="Unassembled WGS sequence"/>
</dbReference>
<evidence type="ECO:0000313" key="1">
    <source>
        <dbReference type="EMBL" id="MDF1612104.1"/>
    </source>
</evidence>
<keyword evidence="2" id="KW-1185">Reference proteome</keyword>
<accession>A0AAE3P0E9</accession>
<comment type="caution">
    <text evidence="1">The sequence shown here is derived from an EMBL/GenBank/DDBJ whole genome shotgun (WGS) entry which is preliminary data.</text>
</comment>
<proteinExistence type="predicted"/>
<protein>
    <submittedName>
        <fullName evidence="1">PorV/PorQ family protein</fullName>
    </submittedName>
</protein>
<organism evidence="1 2">
    <name type="scientific">Stygiobacter electus</name>
    <dbReference type="NCBI Taxonomy" id="3032292"/>
    <lineage>
        <taxon>Bacteria</taxon>
        <taxon>Pseudomonadati</taxon>
        <taxon>Ignavibacteriota</taxon>
        <taxon>Ignavibacteria</taxon>
        <taxon>Ignavibacteriales</taxon>
        <taxon>Melioribacteraceae</taxon>
        <taxon>Stygiobacter</taxon>
    </lineage>
</organism>
<evidence type="ECO:0000313" key="2">
    <source>
        <dbReference type="Proteomes" id="UP001221302"/>
    </source>
</evidence>
<sequence>MKKILFIYFAIISLVLPQSQNESGYAFLKNGFTARNIAMGEFGAVGINDLSALHYNPSYLALNNKTQLAFSHHSLFNDYSSENFGFSFNLFNLPFAIGINTTKIDGIELRTKPGELIAKFNANYFYASLSSAYQIKNFYFGATIKYLYENIYIDDSNGYAFDFGFNYEKFYDNFSLGVVIKNIGNVNELKNIKTKLPLDFQIGINYNYKYDDFEFNPIIGYQNYLTDKISHLHFGTEIKYSQTVSLRLGYVSNYDSKNITTGLGVVFKKFNIDYAYVPIKYGLGDNHILTLIYNF</sequence>
<dbReference type="EMBL" id="JARGDL010000010">
    <property type="protein sequence ID" value="MDF1612104.1"/>
    <property type="molecule type" value="Genomic_DNA"/>
</dbReference>
<dbReference type="NCBIfam" id="NF033709">
    <property type="entry name" value="PorV_fam"/>
    <property type="match status" value="1"/>
</dbReference>
<gene>
    <name evidence="1" type="ORF">P0M35_08075</name>
</gene>
<dbReference type="SUPFAM" id="SSF56935">
    <property type="entry name" value="Porins"/>
    <property type="match status" value="1"/>
</dbReference>
<dbReference type="AlphaFoldDB" id="A0AAE3P0E9"/>
<reference evidence="1" key="1">
    <citation type="submission" date="2023-03" db="EMBL/GenBank/DDBJ databases">
        <title>Stygiobacter electus gen. nov., sp. nov., facultatively anaerobic thermotolerant bacterium of the class Ignavibacteria from a well of Yessentuki mineral water deposit.</title>
        <authorList>
            <person name="Podosokorskaya O.A."/>
            <person name="Elcheninov A.G."/>
            <person name="Petrova N.F."/>
            <person name="Zavarzina D.G."/>
            <person name="Kublanov I.V."/>
            <person name="Merkel A.Y."/>
        </authorList>
    </citation>
    <scope>NUCLEOTIDE SEQUENCE</scope>
    <source>
        <strain evidence="1">09-Me</strain>
    </source>
</reference>
<dbReference type="RefSeq" id="WP_321535872.1">
    <property type="nucleotide sequence ID" value="NZ_JARGDL010000010.1"/>
</dbReference>